<protein>
    <submittedName>
        <fullName evidence="8">Adenosine 3'-phospho 5'-phosphosulfate transporter 1 (PAPS transporter 1) (Solute carrier family 35 member B2)</fullName>
    </submittedName>
</protein>
<keyword evidence="2" id="KW-0813">Transport</keyword>
<dbReference type="InterPro" id="IPR029071">
    <property type="entry name" value="Ubiquitin-like_domsf"/>
</dbReference>
<dbReference type="InterPro" id="IPR012816">
    <property type="entry name" value="NADAR"/>
</dbReference>
<dbReference type="InterPro" id="IPR011989">
    <property type="entry name" value="ARM-like"/>
</dbReference>
<dbReference type="SUPFAM" id="SSF48371">
    <property type="entry name" value="ARM repeat"/>
    <property type="match status" value="1"/>
</dbReference>
<evidence type="ECO:0000256" key="5">
    <source>
        <dbReference type="ARBA" id="ARBA00023136"/>
    </source>
</evidence>
<dbReference type="SUPFAM" id="SSF143990">
    <property type="entry name" value="YbiA-like"/>
    <property type="match status" value="1"/>
</dbReference>
<evidence type="ECO:0000256" key="1">
    <source>
        <dbReference type="ARBA" id="ARBA00004141"/>
    </source>
</evidence>
<dbReference type="Gene3D" id="1.25.10.10">
    <property type="entry name" value="Leucine-rich Repeat Variant"/>
    <property type="match status" value="1"/>
</dbReference>
<accession>A0ABP0M8M4</accession>
<evidence type="ECO:0000256" key="2">
    <source>
        <dbReference type="ARBA" id="ARBA00022448"/>
    </source>
</evidence>
<comment type="subcellular location">
    <subcellularLocation>
        <location evidence="1">Membrane</location>
        <topology evidence="1">Multi-pass membrane protein</topology>
    </subcellularLocation>
</comment>
<gene>
    <name evidence="8" type="ORF">SCF082_LOCUS26601</name>
</gene>
<keyword evidence="5 6" id="KW-0472">Membrane</keyword>
<feature type="transmembrane region" description="Helical" evidence="6">
    <location>
        <begin position="42"/>
        <end position="67"/>
    </location>
</feature>
<feature type="transmembrane region" description="Helical" evidence="6">
    <location>
        <begin position="133"/>
        <end position="151"/>
    </location>
</feature>
<dbReference type="EMBL" id="CAXAMM010020224">
    <property type="protein sequence ID" value="CAK9047498.1"/>
    <property type="molecule type" value="Genomic_DNA"/>
</dbReference>
<proteinExistence type="predicted"/>
<dbReference type="PANTHER" id="PTHR10778">
    <property type="entry name" value="SOLUTE CARRIER FAMILY 35 MEMBER B"/>
    <property type="match status" value="1"/>
</dbReference>
<evidence type="ECO:0000313" key="8">
    <source>
        <dbReference type="EMBL" id="CAK9047498.1"/>
    </source>
</evidence>
<evidence type="ECO:0000313" key="9">
    <source>
        <dbReference type="Proteomes" id="UP001642464"/>
    </source>
</evidence>
<sequence length="1172" mass="130634">MESAQTQTHPAWCVIYGVGIIFFLVLYGIFQEGIMTVPYDGALFQYSVFLVLCNRLAAVVFGLVMAVSKGEQLTNQAPLWKYLIVSLSNVYASTCQYEALKYVSFAVQMLGKSFKMMPVMIWGMIISGKSYGLRDWGVALAVTLGCTEFLMTGPTNSKVDSGNSMWGFVLLGGFLALDGLTSTFQEKLFKEHQTTKYNQMVYINSLSATVSTVTLLATGDLVPAIGFGLAHPKFLLDSALLSGSAVASQWCIYSQVKEFGALVFAATMNVRQVVSILVSYVKYHNPVTGLQILGLVIIFAALSWKSLSGLLKAQDPEKKPLMDAEKPADAMDKKVVLETVSYSDRVTLIQSEAALDAFLRLHPEGSSKPRVILVLSDARIRMMQVFSAAGEFKTHHFAQVGASRWATDRFKVRQVPSFIVVDPATRQGYHTQPQLLRSFSGFKEQLREARFLPELHRESFRERCSNWAAPACAWAAIFVVPPDALGKDDQTRRALRNFREVRSWAEGTAKQDLSGETGDEEALSCQCAAAQPRGLDEACPSRRALDASSFRQTVGGEDPTVSGGGRAKTAMVCCRNFQLPSLSELFGWGTKSRPMEFQSPVGEGLLAFYYPGYNTPADEVCQAAFLGNFYARPLEIRHAAKPEMVSFENAEAAFQCLKHWDKKELFQKASAEEAYKLNRKSQGENQCDWTYAGYGSNWAGMRHVLQQKFQDEELRQMLLATENAFLLEHNPKHGRDTVWSNNNDGTGQNWLGLQLMWLREDLRGGSGDWANWLRQHVDFSTGAMLPDSEWPKVVKRATEATLQALAATRFRKPAVLLASPRRFVPRRFWKVLQLMASCIEIPLLHVELQLLSGEQLRVDVPADATVHELKSKAHELQKVPVDCLQLLDGSNPLADRQVIGSLPLDDRNVLCLNLLVSLDELGDRPSISKTIRYLDLLSQFGSKERQQQIFLHFARSNGPLDVLRVARRALYRSCGELVETKELLRQSLAETIEVQLDALEALPSVLSPPEAVELALKATEPAAPVEIRLAALGILEILPGFRSIERLSGCVQDADERVRARAVQALCAMSSLAAMKALERSLKERLEKTMQLWALRASKELPWEASSREIFRFKLQNPDPEIQLAAMEVLLNLEDDEPALEAARTWLEKKDAEDIIEPRSSDWCPEESEGTI</sequence>
<dbReference type="Pfam" id="PF00240">
    <property type="entry name" value="ubiquitin"/>
    <property type="match status" value="1"/>
</dbReference>
<dbReference type="Gene3D" id="1.10.357.40">
    <property type="entry name" value="YbiA-like"/>
    <property type="match status" value="1"/>
</dbReference>
<dbReference type="Pfam" id="PF08719">
    <property type="entry name" value="NADAR"/>
    <property type="match status" value="1"/>
</dbReference>
<keyword evidence="9" id="KW-1185">Reference proteome</keyword>
<feature type="transmembrane region" description="Helical" evidence="6">
    <location>
        <begin position="163"/>
        <end position="180"/>
    </location>
</feature>
<dbReference type="InterPro" id="IPR013657">
    <property type="entry name" value="SCL35B1-4/HUT1"/>
</dbReference>
<evidence type="ECO:0000256" key="3">
    <source>
        <dbReference type="ARBA" id="ARBA00022692"/>
    </source>
</evidence>
<evidence type="ECO:0000256" key="6">
    <source>
        <dbReference type="SAM" id="Phobius"/>
    </source>
</evidence>
<dbReference type="PANTHER" id="PTHR10778:SF13">
    <property type="entry name" value="ADENOSINE 3'-PHOSPHO 5'-PHOSPHOSULFATE TRANSPORTER 1"/>
    <property type="match status" value="1"/>
</dbReference>
<feature type="transmembrane region" description="Helical" evidence="6">
    <location>
        <begin position="201"/>
        <end position="222"/>
    </location>
</feature>
<dbReference type="CDD" id="cd15457">
    <property type="entry name" value="NADAR"/>
    <property type="match status" value="1"/>
</dbReference>
<name>A0ABP0M8M4_9DINO</name>
<dbReference type="Gene3D" id="3.10.20.90">
    <property type="entry name" value="Phosphatidylinositol 3-kinase Catalytic Subunit, Chain A, domain 1"/>
    <property type="match status" value="1"/>
</dbReference>
<dbReference type="PROSITE" id="PS50053">
    <property type="entry name" value="UBIQUITIN_2"/>
    <property type="match status" value="1"/>
</dbReference>
<dbReference type="Pfam" id="PF08449">
    <property type="entry name" value="UAA"/>
    <property type="match status" value="1"/>
</dbReference>
<dbReference type="InterPro" id="IPR037238">
    <property type="entry name" value="YbiA-like_sf"/>
</dbReference>
<organism evidence="8 9">
    <name type="scientific">Durusdinium trenchii</name>
    <dbReference type="NCBI Taxonomy" id="1381693"/>
    <lineage>
        <taxon>Eukaryota</taxon>
        <taxon>Sar</taxon>
        <taxon>Alveolata</taxon>
        <taxon>Dinophyceae</taxon>
        <taxon>Suessiales</taxon>
        <taxon>Symbiodiniaceae</taxon>
        <taxon>Durusdinium</taxon>
    </lineage>
</organism>
<comment type="caution">
    <text evidence="8">The sequence shown here is derived from an EMBL/GenBank/DDBJ whole genome shotgun (WGS) entry which is preliminary data.</text>
</comment>
<dbReference type="CDD" id="cd17039">
    <property type="entry name" value="Ubl_ubiquitin_like"/>
    <property type="match status" value="1"/>
</dbReference>
<feature type="transmembrane region" description="Helical" evidence="6">
    <location>
        <begin position="12"/>
        <end position="30"/>
    </location>
</feature>
<reference evidence="8 9" key="1">
    <citation type="submission" date="2024-02" db="EMBL/GenBank/DDBJ databases">
        <authorList>
            <person name="Chen Y."/>
            <person name="Shah S."/>
            <person name="Dougan E. K."/>
            <person name="Thang M."/>
            <person name="Chan C."/>
        </authorList>
    </citation>
    <scope>NUCLEOTIDE SEQUENCE [LARGE SCALE GENOMIC DNA]</scope>
</reference>
<evidence type="ECO:0000259" key="7">
    <source>
        <dbReference type="PROSITE" id="PS50053"/>
    </source>
</evidence>
<dbReference type="InterPro" id="IPR000626">
    <property type="entry name" value="Ubiquitin-like_dom"/>
</dbReference>
<dbReference type="Proteomes" id="UP001642464">
    <property type="component" value="Unassembled WGS sequence"/>
</dbReference>
<keyword evidence="3 6" id="KW-0812">Transmembrane</keyword>
<dbReference type="InterPro" id="IPR016024">
    <property type="entry name" value="ARM-type_fold"/>
</dbReference>
<feature type="domain" description="Ubiquitin-like" evidence="7">
    <location>
        <begin position="844"/>
        <end position="914"/>
    </location>
</feature>
<evidence type="ECO:0000256" key="4">
    <source>
        <dbReference type="ARBA" id="ARBA00022989"/>
    </source>
</evidence>
<dbReference type="SUPFAM" id="SSF54236">
    <property type="entry name" value="Ubiquitin-like"/>
    <property type="match status" value="1"/>
</dbReference>
<keyword evidence="4 6" id="KW-1133">Transmembrane helix</keyword>